<accession>G5A6L1</accession>
<dbReference type="KEGG" id="psoj:PHYSODRAFT_305794"/>
<organism evidence="2 3">
    <name type="scientific">Phytophthora sojae (strain P6497)</name>
    <name type="common">Soybean stem and root rot agent</name>
    <name type="synonym">Phytophthora megasperma f. sp. glycines</name>
    <dbReference type="NCBI Taxonomy" id="1094619"/>
    <lineage>
        <taxon>Eukaryota</taxon>
        <taxon>Sar</taxon>
        <taxon>Stramenopiles</taxon>
        <taxon>Oomycota</taxon>
        <taxon>Peronosporomycetes</taxon>
        <taxon>Peronosporales</taxon>
        <taxon>Peronosporaceae</taxon>
        <taxon>Phytophthora</taxon>
    </lineage>
</organism>
<feature type="region of interest" description="Disordered" evidence="1">
    <location>
        <begin position="84"/>
        <end position="117"/>
    </location>
</feature>
<evidence type="ECO:0000256" key="1">
    <source>
        <dbReference type="SAM" id="MobiDB-lite"/>
    </source>
</evidence>
<feature type="compositionally biased region" description="Basic residues" evidence="1">
    <location>
        <begin position="89"/>
        <end position="102"/>
    </location>
</feature>
<dbReference type="Proteomes" id="UP000002640">
    <property type="component" value="Unassembled WGS sequence"/>
</dbReference>
<gene>
    <name evidence="2" type="ORF">PHYSODRAFT_305794</name>
</gene>
<dbReference type="RefSeq" id="XP_009535599.1">
    <property type="nucleotide sequence ID" value="XM_009537304.1"/>
</dbReference>
<dbReference type="AlphaFoldDB" id="G5A6L1"/>
<keyword evidence="3" id="KW-1185">Reference proteome</keyword>
<reference evidence="2 3" key="1">
    <citation type="journal article" date="2006" name="Science">
        <title>Phytophthora genome sequences uncover evolutionary origins and mechanisms of pathogenesis.</title>
        <authorList>
            <person name="Tyler B.M."/>
            <person name="Tripathy S."/>
            <person name="Zhang X."/>
            <person name="Dehal P."/>
            <person name="Jiang R.H."/>
            <person name="Aerts A."/>
            <person name="Arredondo F.D."/>
            <person name="Baxter L."/>
            <person name="Bensasson D."/>
            <person name="Beynon J.L."/>
            <person name="Chapman J."/>
            <person name="Damasceno C.M."/>
            <person name="Dorrance A.E."/>
            <person name="Dou D."/>
            <person name="Dickerman A.W."/>
            <person name="Dubchak I.L."/>
            <person name="Garbelotto M."/>
            <person name="Gijzen M."/>
            <person name="Gordon S.G."/>
            <person name="Govers F."/>
            <person name="Grunwald N.J."/>
            <person name="Huang W."/>
            <person name="Ivors K.L."/>
            <person name="Jones R.W."/>
            <person name="Kamoun S."/>
            <person name="Krampis K."/>
            <person name="Lamour K.H."/>
            <person name="Lee M.K."/>
            <person name="McDonald W.H."/>
            <person name="Medina M."/>
            <person name="Meijer H.J."/>
            <person name="Nordberg E.K."/>
            <person name="Maclean D.J."/>
            <person name="Ospina-Giraldo M.D."/>
            <person name="Morris P.F."/>
            <person name="Phuntumart V."/>
            <person name="Putnam N.H."/>
            <person name="Rash S."/>
            <person name="Rose J.K."/>
            <person name="Sakihama Y."/>
            <person name="Salamov A.A."/>
            <person name="Savidor A."/>
            <person name="Scheuring C.F."/>
            <person name="Smith B.M."/>
            <person name="Sobral B.W."/>
            <person name="Terry A."/>
            <person name="Torto-Alalibo T.A."/>
            <person name="Win J."/>
            <person name="Xu Z."/>
            <person name="Zhang H."/>
            <person name="Grigoriev I.V."/>
            <person name="Rokhsar D.S."/>
            <person name="Boore J.L."/>
        </authorList>
    </citation>
    <scope>NUCLEOTIDE SEQUENCE [LARGE SCALE GENOMIC DNA]</scope>
    <source>
        <strain evidence="2 3">P6497</strain>
    </source>
</reference>
<proteinExistence type="predicted"/>
<evidence type="ECO:0000313" key="2">
    <source>
        <dbReference type="EMBL" id="EGZ08966.1"/>
    </source>
</evidence>
<name>G5A6L1_PHYSP</name>
<dbReference type="EMBL" id="JH159160">
    <property type="protein sequence ID" value="EGZ08966.1"/>
    <property type="molecule type" value="Genomic_DNA"/>
</dbReference>
<dbReference type="InParanoid" id="G5A6L1"/>
<sequence>MHVETASSKVHADQNASSLPIEATRRLSSPMIVGLHGGGVMISSREQSNRIKAASSLFPDEEHSYEPRRHVRFAALSRNALPYAEPVCRQRKPRKSPPKRKIVPPPQPDSTKVNFPISPTVQALRKKNVRKSPKKTNEERAKYQTVVREAYSEDPDARELWGFSMRYSPKKQLEAQWRATEEHKQRALLEKQEEVTRQNEVALRTEKAAISGEVDYAEYLYLASLYGPLDALLYCCCPPGTHGRIYRLLVDVSARRLQRWAPKRVAALRQYWIAYLAREVSSNSVAEGLESIVHSFHQQRQATALFQRLQLLRVAIALHAWRRYTVRMYHLREKMRLALAKDLETRFYQWRENVEAQKLFRRQLKHIARRKMHSNSGKSGVLSTKKYVATSYSSDSR</sequence>
<protein>
    <submittedName>
        <fullName evidence="2">Uncharacterized protein</fullName>
    </submittedName>
</protein>
<evidence type="ECO:0000313" key="3">
    <source>
        <dbReference type="Proteomes" id="UP000002640"/>
    </source>
</evidence>
<dbReference type="GeneID" id="20642603"/>